<evidence type="ECO:0000313" key="3">
    <source>
        <dbReference type="Proteomes" id="UP000596351"/>
    </source>
</evidence>
<reference evidence="2 3" key="1">
    <citation type="submission" date="2018-09" db="EMBL/GenBank/DDBJ databases">
        <title>Rhizobium sp. MAE2-X.</title>
        <authorList>
            <person name="Lee Y."/>
            <person name="Jeon C.O."/>
        </authorList>
    </citation>
    <scope>NUCLEOTIDE SEQUENCE [LARGE SCALE GENOMIC DNA]</scope>
    <source>
        <strain evidence="2 3">MAE2-X</strain>
    </source>
</reference>
<evidence type="ECO:0000256" key="1">
    <source>
        <dbReference type="SAM" id="MobiDB-lite"/>
    </source>
</evidence>
<sequence length="69" mass="7388">MPLTLPSPRLRGEGKLALSEPRISFSPRAGRRCRQADEGRASAAINRRSARSTSGSASPTWSGRDHNAA</sequence>
<feature type="region of interest" description="Disordered" evidence="1">
    <location>
        <begin position="1"/>
        <end position="69"/>
    </location>
</feature>
<evidence type="ECO:0000313" key="2">
    <source>
        <dbReference type="EMBL" id="QRF50302.1"/>
    </source>
</evidence>
<organism evidence="2 3">
    <name type="scientific">Rhizobium rosettiformans</name>
    <dbReference type="NCBI Taxonomy" id="1368430"/>
    <lineage>
        <taxon>Bacteria</taxon>
        <taxon>Pseudomonadati</taxon>
        <taxon>Pseudomonadota</taxon>
        <taxon>Alphaproteobacteria</taxon>
        <taxon>Hyphomicrobiales</taxon>
        <taxon>Rhizobiaceae</taxon>
        <taxon>Rhizobium/Agrobacterium group</taxon>
        <taxon>Rhizobium</taxon>
    </lineage>
</organism>
<name>A0ABX7EQQ3_9HYPH</name>
<accession>A0ABX7EQQ3</accession>
<dbReference type="EMBL" id="CP032405">
    <property type="protein sequence ID" value="QRF50302.1"/>
    <property type="molecule type" value="Genomic_DNA"/>
</dbReference>
<proteinExistence type="predicted"/>
<dbReference type="Proteomes" id="UP000596351">
    <property type="component" value="Chromosome"/>
</dbReference>
<protein>
    <submittedName>
        <fullName evidence="2">Uncharacterized protein</fullName>
    </submittedName>
</protein>
<keyword evidence="3" id="KW-1185">Reference proteome</keyword>
<feature type="compositionally biased region" description="Low complexity" evidence="1">
    <location>
        <begin position="41"/>
        <end position="58"/>
    </location>
</feature>
<gene>
    <name evidence="2" type="ORF">D4A92_01995</name>
</gene>